<dbReference type="EMBL" id="CP130318">
    <property type="protein sequence ID" value="WNQ13840.1"/>
    <property type="molecule type" value="Genomic_DNA"/>
</dbReference>
<organism evidence="2 3">
    <name type="scientific">Paenibacillus aurantius</name>
    <dbReference type="NCBI Taxonomy" id="2918900"/>
    <lineage>
        <taxon>Bacteria</taxon>
        <taxon>Bacillati</taxon>
        <taxon>Bacillota</taxon>
        <taxon>Bacilli</taxon>
        <taxon>Bacillales</taxon>
        <taxon>Paenibacillaceae</taxon>
        <taxon>Paenibacillus</taxon>
    </lineage>
</organism>
<accession>A0AA96RFW0</accession>
<name>A0AA96RFW0_9BACL</name>
<evidence type="ECO:0000313" key="3">
    <source>
        <dbReference type="Proteomes" id="UP001305702"/>
    </source>
</evidence>
<dbReference type="Proteomes" id="UP001305702">
    <property type="component" value="Chromosome"/>
</dbReference>
<evidence type="ECO:0008006" key="4">
    <source>
        <dbReference type="Google" id="ProtNLM"/>
    </source>
</evidence>
<feature type="region of interest" description="Disordered" evidence="1">
    <location>
        <begin position="1"/>
        <end position="44"/>
    </location>
</feature>
<evidence type="ECO:0000256" key="1">
    <source>
        <dbReference type="SAM" id="MobiDB-lite"/>
    </source>
</evidence>
<dbReference type="AlphaFoldDB" id="A0AA96RFW0"/>
<protein>
    <recommendedName>
        <fullName evidence="4">DUF4025 domain-containing protein</fullName>
    </recommendedName>
</protein>
<proteinExistence type="predicted"/>
<dbReference type="KEGG" id="paun:MJA45_12740"/>
<evidence type="ECO:0000313" key="2">
    <source>
        <dbReference type="EMBL" id="WNQ13840.1"/>
    </source>
</evidence>
<keyword evidence="3" id="KW-1185">Reference proteome</keyword>
<dbReference type="RefSeq" id="WP_315607621.1">
    <property type="nucleotide sequence ID" value="NZ_CP130318.1"/>
</dbReference>
<reference evidence="2 3" key="1">
    <citation type="submission" date="2022-02" db="EMBL/GenBank/DDBJ databases">
        <title>Paenibacillus sp. MBLB1776 Whole Genome Shotgun Sequencing.</title>
        <authorList>
            <person name="Hwang C.Y."/>
            <person name="Cho E.-S."/>
            <person name="Seo M.-J."/>
        </authorList>
    </citation>
    <scope>NUCLEOTIDE SEQUENCE [LARGE SCALE GENOMIC DNA]</scope>
    <source>
        <strain evidence="2 3">MBLB1776</strain>
    </source>
</reference>
<sequence>MTDQDGKVMNDQAKTINRNFKTPEEANEIKTEENGVTNSGDDAVGAITSHLNKTAAFDESPDA</sequence>
<gene>
    <name evidence="2" type="ORF">MJA45_12740</name>
</gene>
<feature type="compositionally biased region" description="Basic and acidic residues" evidence="1">
    <location>
        <begin position="21"/>
        <end position="33"/>
    </location>
</feature>